<dbReference type="Pfam" id="PF01926">
    <property type="entry name" value="MMR_HSR1"/>
    <property type="match status" value="1"/>
</dbReference>
<dbReference type="NCBIfam" id="TIGR00231">
    <property type="entry name" value="small_GTP"/>
    <property type="match status" value="1"/>
</dbReference>
<comment type="similarity">
    <text evidence="1 6 7">Belongs to the TRAFAC class TrmE-Era-EngA-EngB-Septin-like GTPase superfamily. TrmE GTPase family.</text>
</comment>
<dbReference type="CDD" id="cd14858">
    <property type="entry name" value="TrmE_N"/>
    <property type="match status" value="1"/>
</dbReference>
<feature type="binding site" evidence="6">
    <location>
        <position position="123"/>
    </location>
    <ligand>
        <name>(6S)-5-formyl-5,6,7,8-tetrahydrofolate</name>
        <dbReference type="ChEBI" id="CHEBI:57457"/>
    </ligand>
</feature>
<dbReference type="InterPro" id="IPR031168">
    <property type="entry name" value="G_TrmE"/>
</dbReference>
<dbReference type="Gene3D" id="3.40.50.300">
    <property type="entry name" value="P-loop containing nucleotide triphosphate hydrolases"/>
    <property type="match status" value="1"/>
</dbReference>
<protein>
    <recommendedName>
        <fullName evidence="6">tRNA modification GTPase MnmE</fullName>
        <ecNumber evidence="6">3.6.-.-</ecNumber>
    </recommendedName>
</protein>
<feature type="binding site" evidence="6">
    <location>
        <position position="254"/>
    </location>
    <ligand>
        <name>Mg(2+)</name>
        <dbReference type="ChEBI" id="CHEBI:18420"/>
    </ligand>
</feature>
<dbReference type="InterPro" id="IPR027417">
    <property type="entry name" value="P-loop_NTPase"/>
</dbReference>
<feature type="binding site" evidence="6">
    <location>
        <position position="250"/>
    </location>
    <ligand>
        <name>K(+)</name>
        <dbReference type="ChEBI" id="CHEBI:29103"/>
    </ligand>
</feature>
<dbReference type="InterPro" id="IPR027368">
    <property type="entry name" value="MnmE_dom2"/>
</dbReference>
<keyword evidence="6" id="KW-0963">Cytoplasm</keyword>
<dbReference type="InterPro" id="IPR025867">
    <property type="entry name" value="MnmE_helical"/>
</dbReference>
<keyword evidence="6" id="KW-0479">Metal-binding</keyword>
<dbReference type="InterPro" id="IPR006073">
    <property type="entry name" value="GTP-bd"/>
</dbReference>
<proteinExistence type="inferred from homology"/>
<reference evidence="9 10" key="1">
    <citation type="submission" date="2023-01" db="EMBL/GenBank/DDBJ databases">
        <title>Description of Helicobacter ibis sp. nov. isolated from faecal droppings of black-faced ibis (Theristicus melanopis).</title>
        <authorList>
            <person name="Lopez-Cantillo M."/>
            <person name="Vidal-Veuthey B."/>
            <person name="Mella A."/>
            <person name="De La Haba R."/>
            <person name="Collado L."/>
        </authorList>
    </citation>
    <scope>NUCLEOTIDE SEQUENCE [LARGE SCALE GENOMIC DNA]</scope>
    <source>
        <strain evidence="9 10">A82</strain>
    </source>
</reference>
<dbReference type="PROSITE" id="PS51709">
    <property type="entry name" value="G_TRME"/>
    <property type="match status" value="1"/>
</dbReference>
<dbReference type="SUPFAM" id="SSF52540">
    <property type="entry name" value="P-loop containing nucleoside triphosphate hydrolases"/>
    <property type="match status" value="1"/>
</dbReference>
<keyword evidence="6" id="KW-0378">Hydrolase</keyword>
<feature type="binding site" evidence="6">
    <location>
        <position position="458"/>
    </location>
    <ligand>
        <name>(6S)-5-formyl-5,6,7,8-tetrahydrofolate</name>
        <dbReference type="ChEBI" id="CHEBI:57457"/>
    </ligand>
</feature>
<dbReference type="CDD" id="cd04164">
    <property type="entry name" value="trmE"/>
    <property type="match status" value="1"/>
</dbReference>
<feature type="binding site" evidence="6">
    <location>
        <position position="248"/>
    </location>
    <ligand>
        <name>K(+)</name>
        <dbReference type="ChEBI" id="CHEBI:29103"/>
    </ligand>
</feature>
<name>A0ABT4VFR4_9HELI</name>
<keyword evidence="10" id="KW-1185">Reference proteome</keyword>
<comment type="subunit">
    <text evidence="6">Homodimer. Heterotetramer of two MnmE and two MnmG subunits.</text>
</comment>
<feature type="binding site" evidence="6">
    <location>
        <position position="229"/>
    </location>
    <ligand>
        <name>K(+)</name>
        <dbReference type="ChEBI" id="CHEBI:29103"/>
    </ligand>
</feature>
<sequence length="458" mass="51631">MTSTTNDTIVAPATTYGKSSINIIRLSGKASRDILDKLAQKQININHKEAKLIKIYFADGSLLDECIAIYFRAPNSYTMEDVVEIQCHGGYFIAKSILSECIKHGARIANAGEFTKRAFLGGRIDLSQAQAIAKLIESKNKQSHNMLMRHLSGEMRDFCHSLRQNLIELLAHSEVFIDYSDEDLPNDLINSMVTKLENIEQKLQNLIDYSKHKQATIKGHKICIIGKPNVGKSTLLNTLLNEDRAITSEIAGTTRDSIEAEFIFRGHSLLLIDTAGIRDSKDLIEQEGIKRSLKKAQESDILIAIFDISKELTKDDTEIINILKEANKEAFVILNKNDLQSKFDIDIIKEFSPFKISLKDINATNEDSPLSDFKNSLENHLNKSDNIESLILSSEYQYHAINNCIEAIKNSKEPFLFGELELFSFHINTAIKEIAKITKPYEYSEVLDSIFSDFCLGK</sequence>
<evidence type="ECO:0000256" key="7">
    <source>
        <dbReference type="RuleBase" id="RU003313"/>
    </source>
</evidence>
<comment type="cofactor">
    <cofactor evidence="6">
        <name>K(+)</name>
        <dbReference type="ChEBI" id="CHEBI:29103"/>
    </cofactor>
    <text evidence="6">Binds 1 potassium ion per subunit.</text>
</comment>
<evidence type="ECO:0000256" key="1">
    <source>
        <dbReference type="ARBA" id="ARBA00011043"/>
    </source>
</evidence>
<comment type="function">
    <text evidence="6">Exhibits a very high intrinsic GTPase hydrolysis rate. Involved in the addition of a carboxymethylaminomethyl (cmnm) group at the wobble position (U34) of certain tRNAs, forming tRNA-cmnm(5)s(2)U34.</text>
</comment>
<keyword evidence="3 6" id="KW-0547">Nucleotide-binding</keyword>
<keyword evidence="5 6" id="KW-0342">GTP-binding</keyword>
<dbReference type="EC" id="3.6.-.-" evidence="6"/>
<dbReference type="PANTHER" id="PTHR42714">
    <property type="entry name" value="TRNA MODIFICATION GTPASE GTPBP3"/>
    <property type="match status" value="1"/>
</dbReference>
<dbReference type="Proteomes" id="UP001210261">
    <property type="component" value="Unassembled WGS sequence"/>
</dbReference>
<evidence type="ECO:0000313" key="9">
    <source>
        <dbReference type="EMBL" id="MDA3968935.1"/>
    </source>
</evidence>
<keyword evidence="6" id="KW-0460">Magnesium</keyword>
<feature type="binding site" evidence="6">
    <location>
        <position position="253"/>
    </location>
    <ligand>
        <name>K(+)</name>
        <dbReference type="ChEBI" id="CHEBI:29103"/>
    </ligand>
</feature>
<dbReference type="InterPro" id="IPR027266">
    <property type="entry name" value="TrmE/GcvT-like"/>
</dbReference>
<feature type="binding site" evidence="6">
    <location>
        <position position="25"/>
    </location>
    <ligand>
        <name>(6S)-5-formyl-5,6,7,8-tetrahydrofolate</name>
        <dbReference type="ChEBI" id="CHEBI:57457"/>
    </ligand>
</feature>
<evidence type="ECO:0000313" key="10">
    <source>
        <dbReference type="Proteomes" id="UP001210261"/>
    </source>
</evidence>
<dbReference type="EMBL" id="JAQHXR010000002">
    <property type="protein sequence ID" value="MDA3968935.1"/>
    <property type="molecule type" value="Genomic_DNA"/>
</dbReference>
<dbReference type="Pfam" id="PF10396">
    <property type="entry name" value="TrmE_N"/>
    <property type="match status" value="1"/>
</dbReference>
<comment type="caution">
    <text evidence="9">The sequence shown here is derived from an EMBL/GenBank/DDBJ whole genome shotgun (WGS) entry which is preliminary data.</text>
</comment>
<evidence type="ECO:0000256" key="5">
    <source>
        <dbReference type="ARBA" id="ARBA00023134"/>
    </source>
</evidence>
<dbReference type="RefSeq" id="WP_271021226.1">
    <property type="nucleotide sequence ID" value="NZ_JAQHXR010000002.1"/>
</dbReference>
<organism evidence="9 10">
    <name type="scientific">Helicobacter ibis</name>
    <dbReference type="NCBI Taxonomy" id="2962633"/>
    <lineage>
        <taxon>Bacteria</taxon>
        <taxon>Pseudomonadati</taxon>
        <taxon>Campylobacterota</taxon>
        <taxon>Epsilonproteobacteria</taxon>
        <taxon>Campylobacterales</taxon>
        <taxon>Helicobacteraceae</taxon>
        <taxon>Helicobacter</taxon>
    </lineage>
</organism>
<comment type="subcellular location">
    <subcellularLocation>
        <location evidence="6">Cytoplasm</location>
    </subcellularLocation>
</comment>
<comment type="caution">
    <text evidence="6">Lacks conserved residue(s) required for the propagation of feature annotation.</text>
</comment>
<dbReference type="PANTHER" id="PTHR42714:SF2">
    <property type="entry name" value="TRNA MODIFICATION GTPASE GTPBP3, MITOCHONDRIAL"/>
    <property type="match status" value="1"/>
</dbReference>
<dbReference type="Gene3D" id="3.30.1360.120">
    <property type="entry name" value="Probable tRNA modification gtpase trme, domain 1"/>
    <property type="match status" value="1"/>
</dbReference>
<accession>A0ABT4VFR4</accession>
<dbReference type="NCBIfam" id="TIGR00450">
    <property type="entry name" value="mnmE_trmE_thdF"/>
    <property type="match status" value="1"/>
</dbReference>
<dbReference type="Pfam" id="PF12631">
    <property type="entry name" value="MnmE_helical"/>
    <property type="match status" value="1"/>
</dbReference>
<dbReference type="InterPro" id="IPR004520">
    <property type="entry name" value="GTPase_MnmE"/>
</dbReference>
<evidence type="ECO:0000256" key="6">
    <source>
        <dbReference type="HAMAP-Rule" id="MF_00379"/>
    </source>
</evidence>
<feature type="domain" description="TrmE-type G" evidence="8">
    <location>
        <begin position="219"/>
        <end position="413"/>
    </location>
</feature>
<feature type="binding site" evidence="6">
    <location>
        <position position="233"/>
    </location>
    <ligand>
        <name>Mg(2+)</name>
        <dbReference type="ChEBI" id="CHEBI:18420"/>
    </ligand>
</feature>
<feature type="binding site" evidence="6">
    <location>
        <position position="84"/>
    </location>
    <ligand>
        <name>(6S)-5-formyl-5,6,7,8-tetrahydrofolate</name>
        <dbReference type="ChEBI" id="CHEBI:57457"/>
    </ligand>
</feature>
<dbReference type="InterPro" id="IPR005225">
    <property type="entry name" value="Small_GTP-bd"/>
</dbReference>
<evidence type="ECO:0000256" key="3">
    <source>
        <dbReference type="ARBA" id="ARBA00022741"/>
    </source>
</evidence>
<evidence type="ECO:0000256" key="2">
    <source>
        <dbReference type="ARBA" id="ARBA00022694"/>
    </source>
</evidence>
<evidence type="ECO:0000259" key="8">
    <source>
        <dbReference type="PROSITE" id="PS51709"/>
    </source>
</evidence>
<gene>
    <name evidence="6 9" type="primary">mnmE</name>
    <name evidence="6" type="synonym">trmE</name>
    <name evidence="9" type="ORF">PF021_04510</name>
</gene>
<dbReference type="PRINTS" id="PR00326">
    <property type="entry name" value="GTP1OBG"/>
</dbReference>
<feature type="binding site" evidence="6">
    <location>
        <begin position="229"/>
        <end position="234"/>
    </location>
    <ligand>
        <name>GTP</name>
        <dbReference type="ChEBI" id="CHEBI:37565"/>
    </ligand>
</feature>
<feature type="binding site" evidence="6">
    <location>
        <begin position="248"/>
        <end position="254"/>
    </location>
    <ligand>
        <name>GTP</name>
        <dbReference type="ChEBI" id="CHEBI:37565"/>
    </ligand>
</feature>
<evidence type="ECO:0000256" key="4">
    <source>
        <dbReference type="ARBA" id="ARBA00022958"/>
    </source>
</evidence>
<dbReference type="HAMAP" id="MF_00379">
    <property type="entry name" value="GTPase_MnmE"/>
    <property type="match status" value="1"/>
</dbReference>
<dbReference type="Gene3D" id="1.20.120.430">
    <property type="entry name" value="tRNA modification GTPase MnmE domain 2"/>
    <property type="match status" value="1"/>
</dbReference>
<feature type="binding site" evidence="6">
    <location>
        <begin position="273"/>
        <end position="276"/>
    </location>
    <ligand>
        <name>GTP</name>
        <dbReference type="ChEBI" id="CHEBI:37565"/>
    </ligand>
</feature>
<keyword evidence="4 6" id="KW-0630">Potassium</keyword>
<dbReference type="InterPro" id="IPR018948">
    <property type="entry name" value="GTP-bd_TrmE_N"/>
</dbReference>
<keyword evidence="2 6" id="KW-0819">tRNA processing</keyword>